<protein>
    <recommendedName>
        <fullName evidence="4">Glycosyl transferase family 2</fullName>
    </recommendedName>
</protein>
<dbReference type="AlphaFoldDB" id="A0A4R3L7A1"/>
<evidence type="ECO:0008006" key="4">
    <source>
        <dbReference type="Google" id="ProtNLM"/>
    </source>
</evidence>
<name>A0A4R3L7A1_9BACL</name>
<feature type="transmembrane region" description="Helical" evidence="1">
    <location>
        <begin position="6"/>
        <end position="23"/>
    </location>
</feature>
<dbReference type="RefSeq" id="WP_131923632.1">
    <property type="nucleotide sequence ID" value="NZ_SMAG01000002.1"/>
</dbReference>
<reference evidence="2 3" key="1">
    <citation type="submission" date="2019-03" db="EMBL/GenBank/DDBJ databases">
        <title>Genomic Encyclopedia of Type Strains, Phase IV (KMG-IV): sequencing the most valuable type-strain genomes for metagenomic binning, comparative biology and taxonomic classification.</title>
        <authorList>
            <person name="Goeker M."/>
        </authorList>
    </citation>
    <scope>NUCLEOTIDE SEQUENCE [LARGE SCALE GENOMIC DNA]</scope>
    <source>
        <strain evidence="2 3">DSM 45707</strain>
    </source>
</reference>
<evidence type="ECO:0000313" key="2">
    <source>
        <dbReference type="EMBL" id="TCS95643.1"/>
    </source>
</evidence>
<dbReference type="Proteomes" id="UP000294937">
    <property type="component" value="Unassembled WGS sequence"/>
</dbReference>
<gene>
    <name evidence="2" type="ORF">EDD58_102218</name>
</gene>
<organism evidence="2 3">
    <name type="scientific">Hazenella coriacea</name>
    <dbReference type="NCBI Taxonomy" id="1179467"/>
    <lineage>
        <taxon>Bacteria</taxon>
        <taxon>Bacillati</taxon>
        <taxon>Bacillota</taxon>
        <taxon>Bacilli</taxon>
        <taxon>Bacillales</taxon>
        <taxon>Thermoactinomycetaceae</taxon>
        <taxon>Hazenella</taxon>
    </lineage>
</organism>
<evidence type="ECO:0000256" key="1">
    <source>
        <dbReference type="SAM" id="Phobius"/>
    </source>
</evidence>
<keyword evidence="3" id="KW-1185">Reference proteome</keyword>
<keyword evidence="1" id="KW-1133">Transmembrane helix</keyword>
<keyword evidence="1" id="KW-0472">Membrane</keyword>
<dbReference type="EMBL" id="SMAG01000002">
    <property type="protein sequence ID" value="TCS95643.1"/>
    <property type="molecule type" value="Genomic_DNA"/>
</dbReference>
<sequence>MEQWIFWGAALYVAMFFLVKFLSKYFGNYYHNKAYHLVMITHNSQQSIEWMIRSYHFWNVTKGKYRKNSLLTCIDLGSTDDTLVILQRLQHRYPQLQIIKMSPFPSEDEAIQQWLLSQKQNKEKLIVLDLRLGDIEKESERFLA</sequence>
<accession>A0A4R3L7A1</accession>
<evidence type="ECO:0000313" key="3">
    <source>
        <dbReference type="Proteomes" id="UP000294937"/>
    </source>
</evidence>
<comment type="caution">
    <text evidence="2">The sequence shown here is derived from an EMBL/GenBank/DDBJ whole genome shotgun (WGS) entry which is preliminary data.</text>
</comment>
<keyword evidence="1" id="KW-0812">Transmembrane</keyword>
<dbReference type="OrthoDB" id="2990399at2"/>
<proteinExistence type="predicted"/>